<feature type="non-terminal residue" evidence="11">
    <location>
        <position position="1"/>
    </location>
</feature>
<sequence>QHPMSGYMTLTFLGFYDKKGGSNEDAVKVETLLLKICHKKRKESSCPVQTKSLGTSFVAYNPPEDSLTKVPALSIPTECFSLTEGNQVKSYHLLLRVGPHNPIPNGDIDSEPPHKRRKSVKGDGEGEEGGWHQYGTDLIIYDKQNRCLLSDGDYELLLEALTPGAKISHALSAWEYIGPIKEDQADQLSSSFEQFSTGPTLKFRLRWSREPVTKLVDRPKLVNPAVEDTLDTNSNKENDRPAEKEDNKCENRLQIVYQFLYNNNSRQQTEACEDLHCPWCSLDCTTLYCLLKHLKLCHSRFTFTYVPIPGGARIDVAINEYYDGSYSGSPQDLISQPPGMAFSRNGPVRRTSVSNILVCYPKRPQPSLSEFLELDENEFDGQRPYITGHNRLYHHTTTCLPIYPKEMDVDSEDENDPKWLQAKTMMMIDDFTDVNEGEKELMKMWNLHVMRHGYVGDCQIPLACSMFLQAKGQELLKKNLYRNYVLHLCNLFDFGLVGSAIVYTTIKRLQDLVKEGGDESKVLQQSCHAQRQHWVTEGASRALEPRRLASPAQGPAERRKPSNFSLQPKGEKRTPIQQPENVSKKRTSEQVRSDDSQSTPPAKKKLNIAGKPNLGSEKDKKLVNKIKVVEKPGEKNDKEKEKTDVLKKKALVSGAVTATKPSQNGINKEKEMAAIKLRRKSSTVIETNNPVVLLRRKSFAGATDALRKKTLENGVVNTLPSTTKSGVS</sequence>
<dbReference type="Pfam" id="PF23320">
    <property type="entry name" value="Zn_SUZ12"/>
    <property type="match status" value="1"/>
</dbReference>
<accession>A0A1B6K1V3</accession>
<protein>
    <submittedName>
        <fullName evidence="11">Uncharacterized protein</fullName>
    </submittedName>
</protein>
<keyword evidence="4" id="KW-0862">Zinc</keyword>
<dbReference type="GO" id="GO:0031490">
    <property type="term" value="F:chromatin DNA binding"/>
    <property type="evidence" value="ECO:0007669"/>
    <property type="project" value="TreeGrafter"/>
</dbReference>
<evidence type="ECO:0000256" key="4">
    <source>
        <dbReference type="ARBA" id="ARBA00022833"/>
    </source>
</evidence>
<proteinExistence type="inferred from homology"/>
<keyword evidence="7" id="KW-0804">Transcription</keyword>
<organism evidence="11">
    <name type="scientific">Homalodisca liturata</name>
    <dbReference type="NCBI Taxonomy" id="320908"/>
    <lineage>
        <taxon>Eukaryota</taxon>
        <taxon>Metazoa</taxon>
        <taxon>Ecdysozoa</taxon>
        <taxon>Arthropoda</taxon>
        <taxon>Hexapoda</taxon>
        <taxon>Insecta</taxon>
        <taxon>Pterygota</taxon>
        <taxon>Neoptera</taxon>
        <taxon>Paraneoptera</taxon>
        <taxon>Hemiptera</taxon>
        <taxon>Auchenorrhyncha</taxon>
        <taxon>Membracoidea</taxon>
        <taxon>Cicadellidae</taxon>
        <taxon>Cicadellinae</taxon>
        <taxon>Proconiini</taxon>
        <taxon>Homalodisca</taxon>
    </lineage>
</organism>
<feature type="domain" description="Polycomb protein VEFS-Box" evidence="9">
    <location>
        <begin position="382"/>
        <end position="499"/>
    </location>
</feature>
<dbReference type="GO" id="GO:0006325">
    <property type="term" value="P:chromatin organization"/>
    <property type="evidence" value="ECO:0007669"/>
    <property type="project" value="UniProtKB-KW"/>
</dbReference>
<dbReference type="GO" id="GO:0008270">
    <property type="term" value="F:zinc ion binding"/>
    <property type="evidence" value="ECO:0007669"/>
    <property type="project" value="UniProtKB-KW"/>
</dbReference>
<keyword evidence="5" id="KW-0156">Chromatin regulator</keyword>
<keyword evidence="2" id="KW-0479">Metal-binding</keyword>
<feature type="compositionally biased region" description="Basic and acidic residues" evidence="8">
    <location>
        <begin position="234"/>
        <end position="247"/>
    </location>
</feature>
<comment type="similarity">
    <text evidence="1">Belongs to the VEFS (VRN2-EMF2-FIS2-SU(Z)12) family.</text>
</comment>
<evidence type="ECO:0000256" key="2">
    <source>
        <dbReference type="ARBA" id="ARBA00022723"/>
    </source>
</evidence>
<name>A0A1B6K1V3_9HEMI</name>
<keyword evidence="3" id="KW-0863">Zinc-finger</keyword>
<feature type="region of interest" description="Disordered" evidence="8">
    <location>
        <begin position="102"/>
        <end position="129"/>
    </location>
</feature>
<evidence type="ECO:0000259" key="9">
    <source>
        <dbReference type="Pfam" id="PF09733"/>
    </source>
</evidence>
<feature type="region of interest" description="Disordered" evidence="8">
    <location>
        <begin position="538"/>
        <end position="620"/>
    </location>
</feature>
<dbReference type="InterPro" id="IPR057540">
    <property type="entry name" value="Znf_SUZ12"/>
</dbReference>
<evidence type="ECO:0000313" key="11">
    <source>
        <dbReference type="EMBL" id="JAT05433.1"/>
    </source>
</evidence>
<evidence type="ECO:0000256" key="6">
    <source>
        <dbReference type="ARBA" id="ARBA00023015"/>
    </source>
</evidence>
<dbReference type="PANTHER" id="PTHR22597:SF0">
    <property type="entry name" value="POLYCOMB PROTEIN SUZ12"/>
    <property type="match status" value="1"/>
</dbReference>
<gene>
    <name evidence="11" type="ORF">g.37953</name>
</gene>
<dbReference type="Pfam" id="PF09733">
    <property type="entry name" value="VEFS-Box"/>
    <property type="match status" value="1"/>
</dbReference>
<feature type="domain" description="Polycomb protein SUZ12-like zinc finger" evidence="10">
    <location>
        <begin position="254"/>
        <end position="320"/>
    </location>
</feature>
<dbReference type="GO" id="GO:0035098">
    <property type="term" value="C:ESC/E(Z) complex"/>
    <property type="evidence" value="ECO:0007669"/>
    <property type="project" value="TreeGrafter"/>
</dbReference>
<dbReference type="PANTHER" id="PTHR22597">
    <property type="entry name" value="POLYCOMB GROUP PROTEIN"/>
    <property type="match status" value="1"/>
</dbReference>
<dbReference type="CDD" id="cd21551">
    <property type="entry name" value="VEFS-box_SUZ12"/>
    <property type="match status" value="1"/>
</dbReference>
<evidence type="ECO:0000256" key="3">
    <source>
        <dbReference type="ARBA" id="ARBA00022771"/>
    </source>
</evidence>
<reference evidence="11" key="1">
    <citation type="submission" date="2015-11" db="EMBL/GenBank/DDBJ databases">
        <title>De novo transcriptome assembly of four potential Pierce s Disease insect vectors from Arizona vineyards.</title>
        <authorList>
            <person name="Tassone E.E."/>
        </authorList>
    </citation>
    <scope>NUCLEOTIDE SEQUENCE</scope>
</reference>
<dbReference type="GO" id="GO:0016586">
    <property type="term" value="C:RSC-type complex"/>
    <property type="evidence" value="ECO:0007669"/>
    <property type="project" value="TreeGrafter"/>
</dbReference>
<dbReference type="EMBL" id="GECU01002274">
    <property type="protein sequence ID" value="JAT05433.1"/>
    <property type="molecule type" value="Transcribed_RNA"/>
</dbReference>
<evidence type="ECO:0000256" key="5">
    <source>
        <dbReference type="ARBA" id="ARBA00022853"/>
    </source>
</evidence>
<keyword evidence="6" id="KW-0805">Transcription regulation</keyword>
<dbReference type="AlphaFoldDB" id="A0A1B6K1V3"/>
<evidence type="ECO:0000256" key="8">
    <source>
        <dbReference type="SAM" id="MobiDB-lite"/>
    </source>
</evidence>
<evidence type="ECO:0000259" key="10">
    <source>
        <dbReference type="Pfam" id="PF23320"/>
    </source>
</evidence>
<evidence type="ECO:0000256" key="7">
    <source>
        <dbReference type="ARBA" id="ARBA00023163"/>
    </source>
</evidence>
<feature type="region of interest" description="Disordered" evidence="8">
    <location>
        <begin position="226"/>
        <end position="247"/>
    </location>
</feature>
<feature type="compositionally biased region" description="Basic and acidic residues" evidence="8">
    <location>
        <begin position="582"/>
        <end position="595"/>
    </location>
</feature>
<dbReference type="CDD" id="cd21740">
    <property type="entry name" value="C2_II_SUZ12"/>
    <property type="match status" value="1"/>
</dbReference>
<dbReference type="InterPro" id="IPR019135">
    <property type="entry name" value="Polycomb_protein_VEFS-Box"/>
</dbReference>
<dbReference type="CDD" id="cd21750">
    <property type="entry name" value="ZnB-Zn_SUZ12"/>
    <property type="match status" value="1"/>
</dbReference>
<evidence type="ECO:0000256" key="1">
    <source>
        <dbReference type="ARBA" id="ARBA00007416"/>
    </source>
</evidence>